<evidence type="ECO:0000313" key="5">
    <source>
        <dbReference type="EMBL" id="KOS69805.1"/>
    </source>
</evidence>
<keyword evidence="2" id="KW-0238">DNA-binding</keyword>
<sequence length="288" mass="33763">MNLNEYLSVFYRVSERWPQMDYHSHQEYEIYFFHSGSCRYLIHNQIYDLEPGDILVMDGMALHKANIPNNGEYVRSILHFSPHWIKGVLKELGGMYLLNVFDTLHHCLIRTKENDESKELEKLLLRLEDISRSQYLGNKYAETEQKILLLQILVIVNRLGQLDSIQPPNNKVEKTCHAEKIATYIQENYMSKLTIDSIAKTLSLSKSYVSHVFKEMTGFTVMEYVMGCRLTQVKYLLEMEPDKSLKEIAFECGFESVSHFSRYFKEKVGVTAREFRQKRLKIYSGENG</sequence>
<dbReference type="InterPro" id="IPR020449">
    <property type="entry name" value="Tscrpt_reg_AraC-type_HTH"/>
</dbReference>
<proteinExistence type="predicted"/>
<dbReference type="PROSITE" id="PS01124">
    <property type="entry name" value="HTH_ARAC_FAMILY_2"/>
    <property type="match status" value="1"/>
</dbReference>
<dbReference type="PRINTS" id="PR00032">
    <property type="entry name" value="HTHARAC"/>
</dbReference>
<evidence type="ECO:0000256" key="1">
    <source>
        <dbReference type="ARBA" id="ARBA00023015"/>
    </source>
</evidence>
<dbReference type="Proteomes" id="UP000050668">
    <property type="component" value="Unassembled WGS sequence"/>
</dbReference>
<dbReference type="InterPro" id="IPR003313">
    <property type="entry name" value="AraC-bd"/>
</dbReference>
<dbReference type="SMART" id="SM00342">
    <property type="entry name" value="HTH_ARAC"/>
    <property type="match status" value="1"/>
</dbReference>
<feature type="domain" description="HTH araC/xylS-type" evidence="4">
    <location>
        <begin position="179"/>
        <end position="278"/>
    </location>
</feature>
<dbReference type="InterPro" id="IPR014710">
    <property type="entry name" value="RmlC-like_jellyroll"/>
</dbReference>
<organism evidence="5 6">
    <name type="scientific">Lysinibacillus contaminans</name>
    <dbReference type="NCBI Taxonomy" id="1293441"/>
    <lineage>
        <taxon>Bacteria</taxon>
        <taxon>Bacillati</taxon>
        <taxon>Bacillota</taxon>
        <taxon>Bacilli</taxon>
        <taxon>Bacillales</taxon>
        <taxon>Bacillaceae</taxon>
        <taxon>Lysinibacillus</taxon>
    </lineage>
</organism>
<dbReference type="PROSITE" id="PS00041">
    <property type="entry name" value="HTH_ARAC_FAMILY_1"/>
    <property type="match status" value="1"/>
</dbReference>
<dbReference type="InterPro" id="IPR018060">
    <property type="entry name" value="HTH_AraC"/>
</dbReference>
<evidence type="ECO:0000256" key="3">
    <source>
        <dbReference type="ARBA" id="ARBA00023163"/>
    </source>
</evidence>
<dbReference type="InterPro" id="IPR009057">
    <property type="entry name" value="Homeodomain-like_sf"/>
</dbReference>
<gene>
    <name evidence="5" type="ORF">AEA09_08930</name>
</gene>
<accession>A0ABR5K4U4</accession>
<dbReference type="PANTHER" id="PTHR43280:SF2">
    <property type="entry name" value="HTH-TYPE TRANSCRIPTIONAL REGULATOR EXSA"/>
    <property type="match status" value="1"/>
</dbReference>
<dbReference type="SUPFAM" id="SSF51215">
    <property type="entry name" value="Regulatory protein AraC"/>
    <property type="match status" value="1"/>
</dbReference>
<dbReference type="Pfam" id="PF12833">
    <property type="entry name" value="HTH_18"/>
    <property type="match status" value="1"/>
</dbReference>
<dbReference type="Gene3D" id="2.60.120.10">
    <property type="entry name" value="Jelly Rolls"/>
    <property type="match status" value="1"/>
</dbReference>
<name>A0ABR5K4U4_9BACI</name>
<evidence type="ECO:0000256" key="2">
    <source>
        <dbReference type="ARBA" id="ARBA00023125"/>
    </source>
</evidence>
<reference evidence="6" key="1">
    <citation type="submission" date="2015-07" db="EMBL/GenBank/DDBJ databases">
        <title>Fjat-14205 dsm 2895.</title>
        <authorList>
            <person name="Liu B."/>
            <person name="Wang J."/>
            <person name="Zhu Y."/>
            <person name="Liu G."/>
            <person name="Chen Q."/>
            <person name="Chen Z."/>
            <person name="Lan J."/>
            <person name="Che J."/>
            <person name="Ge C."/>
            <person name="Shi H."/>
            <person name="Pan Z."/>
            <person name="Liu X."/>
        </authorList>
    </citation>
    <scope>NUCLEOTIDE SEQUENCE [LARGE SCALE GENOMIC DNA]</scope>
    <source>
        <strain evidence="6">DSM 25560</strain>
    </source>
</reference>
<dbReference type="SUPFAM" id="SSF46689">
    <property type="entry name" value="Homeodomain-like"/>
    <property type="match status" value="2"/>
</dbReference>
<dbReference type="InterPro" id="IPR037923">
    <property type="entry name" value="HTH-like"/>
</dbReference>
<dbReference type="PANTHER" id="PTHR43280">
    <property type="entry name" value="ARAC-FAMILY TRANSCRIPTIONAL REGULATOR"/>
    <property type="match status" value="1"/>
</dbReference>
<keyword evidence="3" id="KW-0804">Transcription</keyword>
<keyword evidence="6" id="KW-1185">Reference proteome</keyword>
<dbReference type="EMBL" id="LGRV01000003">
    <property type="protein sequence ID" value="KOS69805.1"/>
    <property type="molecule type" value="Genomic_DNA"/>
</dbReference>
<keyword evidence="1" id="KW-0805">Transcription regulation</keyword>
<protein>
    <recommendedName>
        <fullName evidence="4">HTH araC/xylS-type domain-containing protein</fullName>
    </recommendedName>
</protein>
<evidence type="ECO:0000313" key="6">
    <source>
        <dbReference type="Proteomes" id="UP000050668"/>
    </source>
</evidence>
<dbReference type="InterPro" id="IPR018062">
    <property type="entry name" value="HTH_AraC-typ_CS"/>
</dbReference>
<comment type="caution">
    <text evidence="5">The sequence shown here is derived from an EMBL/GenBank/DDBJ whole genome shotgun (WGS) entry which is preliminary data.</text>
</comment>
<dbReference type="Pfam" id="PF02311">
    <property type="entry name" value="AraC_binding"/>
    <property type="match status" value="1"/>
</dbReference>
<evidence type="ECO:0000259" key="4">
    <source>
        <dbReference type="PROSITE" id="PS01124"/>
    </source>
</evidence>
<dbReference type="Gene3D" id="1.10.10.60">
    <property type="entry name" value="Homeodomain-like"/>
    <property type="match status" value="2"/>
</dbReference>